<dbReference type="EMBL" id="JBEDUW010000003">
    <property type="protein sequence ID" value="KAK9940833.1"/>
    <property type="molecule type" value="Genomic_DNA"/>
</dbReference>
<dbReference type="Proteomes" id="UP001457282">
    <property type="component" value="Unassembled WGS sequence"/>
</dbReference>
<evidence type="ECO:0000313" key="2">
    <source>
        <dbReference type="Proteomes" id="UP001457282"/>
    </source>
</evidence>
<dbReference type="PANTHER" id="PTHR47592">
    <property type="entry name" value="PBF68 PROTEIN"/>
    <property type="match status" value="1"/>
</dbReference>
<dbReference type="PANTHER" id="PTHR47592:SF27">
    <property type="entry name" value="OS08G0421700 PROTEIN"/>
    <property type="match status" value="1"/>
</dbReference>
<organism evidence="1 2">
    <name type="scientific">Rubus argutus</name>
    <name type="common">Southern blackberry</name>
    <dbReference type="NCBI Taxonomy" id="59490"/>
    <lineage>
        <taxon>Eukaryota</taxon>
        <taxon>Viridiplantae</taxon>
        <taxon>Streptophyta</taxon>
        <taxon>Embryophyta</taxon>
        <taxon>Tracheophyta</taxon>
        <taxon>Spermatophyta</taxon>
        <taxon>Magnoliopsida</taxon>
        <taxon>eudicotyledons</taxon>
        <taxon>Gunneridae</taxon>
        <taxon>Pentapetalae</taxon>
        <taxon>rosids</taxon>
        <taxon>fabids</taxon>
        <taxon>Rosales</taxon>
        <taxon>Rosaceae</taxon>
        <taxon>Rosoideae</taxon>
        <taxon>Rosoideae incertae sedis</taxon>
        <taxon>Rubus</taxon>
    </lineage>
</organism>
<keyword evidence="2" id="KW-1185">Reference proteome</keyword>
<comment type="caution">
    <text evidence="1">The sequence shown here is derived from an EMBL/GenBank/DDBJ whole genome shotgun (WGS) entry which is preliminary data.</text>
</comment>
<evidence type="ECO:0008006" key="3">
    <source>
        <dbReference type="Google" id="ProtNLM"/>
    </source>
</evidence>
<proteinExistence type="predicted"/>
<sequence>MDFDTSLSAIVYPELKTTHRLDFGLNFHIWRDKIDFVLVDNKVDYVLTEQKPPENDVARHKQQWLHDDYTARHLILGALTDHIYMTYQKHETAKSLMDALTATFTKPSMTKRMYKLKRYVGHKMAEDKSVNEHILEMGSMAYDLECEGLKIPDEVQAVMLMNSVPDSWDEMMTPVRLNMDLDKSGDPDMGLDRVSSRLRAIGVSKESFWRREEDEAKQRRPHFNGHCHSLGEYGHHRAHCNME</sequence>
<name>A0AAW1XWD4_RUBAR</name>
<evidence type="ECO:0000313" key="1">
    <source>
        <dbReference type="EMBL" id="KAK9940833.1"/>
    </source>
</evidence>
<protein>
    <recommendedName>
        <fullName evidence="3">Retrovirus-related Pol polyprotein from transposon TNT 1-94</fullName>
    </recommendedName>
</protein>
<gene>
    <name evidence="1" type="ORF">M0R45_017474</name>
</gene>
<reference evidence="1 2" key="1">
    <citation type="journal article" date="2023" name="G3 (Bethesda)">
        <title>A chromosome-length genome assembly and annotation of blackberry (Rubus argutus, cv. 'Hillquist').</title>
        <authorList>
            <person name="Bruna T."/>
            <person name="Aryal R."/>
            <person name="Dudchenko O."/>
            <person name="Sargent D.J."/>
            <person name="Mead D."/>
            <person name="Buti M."/>
            <person name="Cavallini A."/>
            <person name="Hytonen T."/>
            <person name="Andres J."/>
            <person name="Pham M."/>
            <person name="Weisz D."/>
            <person name="Mascagni F."/>
            <person name="Usai G."/>
            <person name="Natali L."/>
            <person name="Bassil N."/>
            <person name="Fernandez G.E."/>
            <person name="Lomsadze A."/>
            <person name="Armour M."/>
            <person name="Olukolu B."/>
            <person name="Poorten T."/>
            <person name="Britton C."/>
            <person name="Davik J."/>
            <person name="Ashrafi H."/>
            <person name="Aiden E.L."/>
            <person name="Borodovsky M."/>
            <person name="Worthington M."/>
        </authorList>
    </citation>
    <scope>NUCLEOTIDE SEQUENCE [LARGE SCALE GENOMIC DNA]</scope>
    <source>
        <strain evidence="1">PI 553951</strain>
    </source>
</reference>
<dbReference type="AlphaFoldDB" id="A0AAW1XWD4"/>
<accession>A0AAW1XWD4</accession>
<dbReference type="Pfam" id="PF14223">
    <property type="entry name" value="Retrotran_gag_2"/>
    <property type="match status" value="1"/>
</dbReference>